<dbReference type="InterPro" id="IPR025326">
    <property type="entry name" value="DUF4232"/>
</dbReference>
<accession>A0A1E3SK27</accession>
<feature type="signal peptide" evidence="1">
    <location>
        <begin position="1"/>
        <end position="33"/>
    </location>
</feature>
<dbReference type="RefSeq" id="WP_069418017.1">
    <property type="nucleotide sequence ID" value="NZ_CBCRZH010000014.1"/>
</dbReference>
<keyword evidence="4" id="KW-1185">Reference proteome</keyword>
<evidence type="ECO:0000259" key="2">
    <source>
        <dbReference type="Pfam" id="PF14016"/>
    </source>
</evidence>
<dbReference type="PROSITE" id="PS51257">
    <property type="entry name" value="PROKAR_LIPOPROTEIN"/>
    <property type="match status" value="1"/>
</dbReference>
<keyword evidence="1" id="KW-0732">Signal</keyword>
<sequence>MTGVSRPLMRQVTAVAAVAGCAASGSIAWVAHADDANYAPPCPAEKLATSADPAEAAAGHRGVTLTFTLVADADACTLTGYPQVHTGAGGPPVQAEPTLRGYMGGLPAGTETPPTVTLMPSQQARAVVEGMATDGTGKPCPTYTELLVAPPNSTATVTLPVSIEACQLQVHPVSETAAGTGRLPSR</sequence>
<feature type="chain" id="PRO_5014268040" description="DUF4232 domain-containing protein" evidence="1">
    <location>
        <begin position="34"/>
        <end position="186"/>
    </location>
</feature>
<protein>
    <recommendedName>
        <fullName evidence="2">DUF4232 domain-containing protein</fullName>
    </recommendedName>
</protein>
<dbReference type="Pfam" id="PF14016">
    <property type="entry name" value="DUF4232"/>
    <property type="match status" value="1"/>
</dbReference>
<name>A0A1E3SK27_MYCIE</name>
<dbReference type="STRING" id="28445.BHQ20_05165"/>
<dbReference type="Proteomes" id="UP000192739">
    <property type="component" value="Unassembled WGS sequence"/>
</dbReference>
<evidence type="ECO:0000256" key="1">
    <source>
        <dbReference type="SAM" id="SignalP"/>
    </source>
</evidence>
<evidence type="ECO:0000313" key="4">
    <source>
        <dbReference type="Proteomes" id="UP000192739"/>
    </source>
</evidence>
<comment type="caution">
    <text evidence="3">The sequence shown here is derived from an EMBL/GenBank/DDBJ whole genome shotgun (WGS) entry which is preliminary data.</text>
</comment>
<dbReference type="AlphaFoldDB" id="A0A1E3SK27"/>
<dbReference type="EMBL" id="MVHT01000087">
    <property type="protein sequence ID" value="ORA96785.1"/>
    <property type="molecule type" value="Genomic_DNA"/>
</dbReference>
<organism evidence="3 4">
    <name type="scientific">Mycobacterium intermedium</name>
    <dbReference type="NCBI Taxonomy" id="28445"/>
    <lineage>
        <taxon>Bacteria</taxon>
        <taxon>Bacillati</taxon>
        <taxon>Actinomycetota</taxon>
        <taxon>Actinomycetes</taxon>
        <taxon>Mycobacteriales</taxon>
        <taxon>Mycobacteriaceae</taxon>
        <taxon>Mycobacterium</taxon>
        <taxon>Mycobacterium simiae complex</taxon>
    </lineage>
</organism>
<feature type="domain" description="DUF4232" evidence="2">
    <location>
        <begin position="42"/>
        <end position="173"/>
    </location>
</feature>
<evidence type="ECO:0000313" key="3">
    <source>
        <dbReference type="EMBL" id="ORA96785.1"/>
    </source>
</evidence>
<proteinExistence type="predicted"/>
<gene>
    <name evidence="3" type="ORF">BST27_24165</name>
</gene>
<reference evidence="3 4" key="1">
    <citation type="submission" date="2017-02" db="EMBL/GenBank/DDBJ databases">
        <title>The new phylogeny of genus Mycobacterium.</title>
        <authorList>
            <person name="Tortoli E."/>
            <person name="Trovato A."/>
            <person name="Cirillo D.M."/>
        </authorList>
    </citation>
    <scope>NUCLEOTIDE SEQUENCE [LARGE SCALE GENOMIC DNA]</scope>
    <source>
        <strain evidence="3 4">DSM 44049</strain>
    </source>
</reference>